<dbReference type="Proteomes" id="UP001173802">
    <property type="component" value="Unassembled WGS sequence"/>
</dbReference>
<organism evidence="1 2">
    <name type="scientific">Helicobacter zhangjianzhongii</name>
    <dbReference type="NCBI Taxonomy" id="2974574"/>
    <lineage>
        <taxon>Bacteria</taxon>
        <taxon>Pseudomonadati</taxon>
        <taxon>Campylobacterota</taxon>
        <taxon>Epsilonproteobacteria</taxon>
        <taxon>Campylobacterales</taxon>
        <taxon>Helicobacteraceae</taxon>
        <taxon>Helicobacter</taxon>
    </lineage>
</organism>
<evidence type="ECO:0000313" key="2">
    <source>
        <dbReference type="Proteomes" id="UP001173802"/>
    </source>
</evidence>
<protein>
    <submittedName>
        <fullName evidence="1">Uncharacterized protein</fullName>
    </submittedName>
</protein>
<gene>
    <name evidence="1" type="ORF">NYG90_02850</name>
</gene>
<reference evidence="1 2" key="1">
    <citation type="journal article" date="2023" name="Microorganisms">
        <title>Isolation and Genomic Characteristics of Cat-Borne Campylobacter felis sp. nov. and Sheep-Borne Campylobacter ovis sp. nov.</title>
        <authorList>
            <person name="Wang H."/>
            <person name="Li Y."/>
            <person name="Gu Y."/>
            <person name="Zhou G."/>
            <person name="Chen X."/>
            <person name="Zhang X."/>
            <person name="Shao Z."/>
            <person name="Zhang J."/>
            <person name="Zhang M."/>
        </authorList>
    </citation>
    <scope>NUCLEOTIDE SEQUENCE [LARGE SCALE GENOMIC DNA]</scope>
    <source>
        <strain evidence="1 2">XJK30-2</strain>
    </source>
</reference>
<name>A0ACC6FRS2_9HELI</name>
<sequence>MDSRDSACGLESWILRRRLAHYRLDKSLRLRLENKGHRSAIADVSLESHDSSTTILES</sequence>
<comment type="caution">
    <text evidence="1">The sequence shown here is derived from an EMBL/GenBank/DDBJ whole genome shotgun (WGS) entry which is preliminary data.</text>
</comment>
<accession>A0ACC6FRS2</accession>
<evidence type="ECO:0000313" key="1">
    <source>
        <dbReference type="EMBL" id="MDL0081623.1"/>
    </source>
</evidence>
<dbReference type="EMBL" id="JANURN010000002">
    <property type="protein sequence ID" value="MDL0081623.1"/>
    <property type="molecule type" value="Genomic_DNA"/>
</dbReference>
<keyword evidence="2" id="KW-1185">Reference proteome</keyword>
<proteinExistence type="predicted"/>